<evidence type="ECO:0000313" key="1">
    <source>
        <dbReference type="EMBL" id="TKK69236.1"/>
    </source>
</evidence>
<dbReference type="RefSeq" id="WP_137261231.1">
    <property type="nucleotide sequence ID" value="NZ_SZQL01000005.1"/>
</dbReference>
<organism evidence="1 2">
    <name type="scientific">Ilyomonas limi</name>
    <dbReference type="NCBI Taxonomy" id="2575867"/>
    <lineage>
        <taxon>Bacteria</taxon>
        <taxon>Pseudomonadati</taxon>
        <taxon>Bacteroidota</taxon>
        <taxon>Chitinophagia</taxon>
        <taxon>Chitinophagales</taxon>
        <taxon>Chitinophagaceae</taxon>
        <taxon>Ilyomonas</taxon>
    </lineage>
</organism>
<accession>A0A4U3L698</accession>
<dbReference type="AlphaFoldDB" id="A0A4U3L698"/>
<dbReference type="EMBL" id="SZQL01000005">
    <property type="protein sequence ID" value="TKK69236.1"/>
    <property type="molecule type" value="Genomic_DNA"/>
</dbReference>
<reference evidence="1 2" key="1">
    <citation type="submission" date="2019-05" db="EMBL/GenBank/DDBJ databases">
        <title>Panacibacter sp. strain 17mud1-8 Genome sequencing and assembly.</title>
        <authorList>
            <person name="Chhetri G."/>
        </authorList>
    </citation>
    <scope>NUCLEOTIDE SEQUENCE [LARGE SCALE GENOMIC DNA]</scope>
    <source>
        <strain evidence="1 2">17mud1-8</strain>
    </source>
</reference>
<evidence type="ECO:0008006" key="3">
    <source>
        <dbReference type="Google" id="ProtNLM"/>
    </source>
</evidence>
<name>A0A4U3L698_9BACT</name>
<protein>
    <recommendedName>
        <fullName evidence="3">Lipoprotein</fullName>
    </recommendedName>
</protein>
<dbReference type="PROSITE" id="PS51257">
    <property type="entry name" value="PROKAR_LIPOPROTEIN"/>
    <property type="match status" value="1"/>
</dbReference>
<proteinExistence type="predicted"/>
<gene>
    <name evidence="1" type="ORF">FC093_07925</name>
</gene>
<comment type="caution">
    <text evidence="1">The sequence shown here is derived from an EMBL/GenBank/DDBJ whole genome shotgun (WGS) entry which is preliminary data.</text>
</comment>
<keyword evidence="2" id="KW-1185">Reference proteome</keyword>
<dbReference type="Proteomes" id="UP000305848">
    <property type="component" value="Unassembled WGS sequence"/>
</dbReference>
<sequence length="76" mass="8130">MQKLYIVLLSIMLFALIGTGCNGMITNNDTDTIGIPAVKDTMPVLHPGNMDSNSIIKTPPVNDSNAIMPDSAIKNK</sequence>
<evidence type="ECO:0000313" key="2">
    <source>
        <dbReference type="Proteomes" id="UP000305848"/>
    </source>
</evidence>